<dbReference type="InterPro" id="IPR050900">
    <property type="entry name" value="Transposase_IS3/IS150/IS904"/>
</dbReference>
<protein>
    <submittedName>
        <fullName evidence="2">Integrase-like protein</fullName>
    </submittedName>
</protein>
<dbReference type="PANTHER" id="PTHR46889">
    <property type="entry name" value="TRANSPOSASE INSF FOR INSERTION SEQUENCE IS3B-RELATED"/>
    <property type="match status" value="1"/>
</dbReference>
<feature type="domain" description="Integrase catalytic" evidence="1">
    <location>
        <begin position="1"/>
        <end position="61"/>
    </location>
</feature>
<name>A0A2V3PKQ1_9BACT</name>
<dbReference type="InterPro" id="IPR012337">
    <property type="entry name" value="RNaseH-like_sf"/>
</dbReference>
<reference evidence="2 3" key="1">
    <citation type="submission" date="2018-03" db="EMBL/GenBank/DDBJ databases">
        <title>Genomic Encyclopedia of Archaeal and Bacterial Type Strains, Phase II (KMG-II): from individual species to whole genera.</title>
        <authorList>
            <person name="Goeker M."/>
        </authorList>
    </citation>
    <scope>NUCLEOTIDE SEQUENCE [LARGE SCALE GENOMIC DNA]</scope>
    <source>
        <strain evidence="2 3">DSM 100214</strain>
    </source>
</reference>
<dbReference type="GO" id="GO:0015074">
    <property type="term" value="P:DNA integration"/>
    <property type="evidence" value="ECO:0007669"/>
    <property type="project" value="InterPro"/>
</dbReference>
<dbReference type="Pfam" id="PF13683">
    <property type="entry name" value="rve_3"/>
    <property type="match status" value="1"/>
</dbReference>
<dbReference type="AlphaFoldDB" id="A0A2V3PKQ1"/>
<evidence type="ECO:0000313" key="3">
    <source>
        <dbReference type="Proteomes" id="UP000247973"/>
    </source>
</evidence>
<dbReference type="InterPro" id="IPR001584">
    <property type="entry name" value="Integrase_cat-core"/>
</dbReference>
<dbReference type="InterPro" id="IPR036397">
    <property type="entry name" value="RNaseH_sf"/>
</dbReference>
<keyword evidence="3" id="KW-1185">Reference proteome</keyword>
<dbReference type="EMBL" id="QICL01000039">
    <property type="protein sequence ID" value="PXV59268.1"/>
    <property type="molecule type" value="Genomic_DNA"/>
</dbReference>
<organism evidence="2 3">
    <name type="scientific">Dysgonomonas alginatilytica</name>
    <dbReference type="NCBI Taxonomy" id="1605892"/>
    <lineage>
        <taxon>Bacteria</taxon>
        <taxon>Pseudomonadati</taxon>
        <taxon>Bacteroidota</taxon>
        <taxon>Bacteroidia</taxon>
        <taxon>Bacteroidales</taxon>
        <taxon>Dysgonomonadaceae</taxon>
        <taxon>Dysgonomonas</taxon>
    </lineage>
</organism>
<proteinExistence type="predicted"/>
<dbReference type="PANTHER" id="PTHR46889:SF5">
    <property type="entry name" value="INTEGRASE PROTEIN"/>
    <property type="match status" value="1"/>
</dbReference>
<dbReference type="Gene3D" id="3.30.420.10">
    <property type="entry name" value="Ribonuclease H-like superfamily/Ribonuclease H"/>
    <property type="match status" value="1"/>
</dbReference>
<gene>
    <name evidence="2" type="ORF">CLV62_1395</name>
</gene>
<accession>A0A2V3PKQ1</accession>
<comment type="caution">
    <text evidence="2">The sequence shown here is derived from an EMBL/GenBank/DDBJ whole genome shotgun (WGS) entry which is preliminary data.</text>
</comment>
<dbReference type="Proteomes" id="UP000247973">
    <property type="component" value="Unassembled WGS sequence"/>
</dbReference>
<dbReference type="OrthoDB" id="9815231at2"/>
<evidence type="ECO:0000259" key="1">
    <source>
        <dbReference type="Pfam" id="PF13683"/>
    </source>
</evidence>
<evidence type="ECO:0000313" key="2">
    <source>
        <dbReference type="EMBL" id="PXV59268.1"/>
    </source>
</evidence>
<dbReference type="SUPFAM" id="SSF53098">
    <property type="entry name" value="Ribonuclease H-like"/>
    <property type="match status" value="1"/>
</dbReference>
<dbReference type="RefSeq" id="WP_110312413.1">
    <property type="nucleotide sequence ID" value="NZ_QICL01000039.1"/>
</dbReference>
<sequence>MTENGDLYQNALAERINGILKDEWLDHEQFIRFDQLRQRIYEIIAIYNYKRPHLSCDMKTPNQAYLLSGTIRKQWSKRAHRNYLSKTCDVNLG</sequence>
<dbReference type="GO" id="GO:0003676">
    <property type="term" value="F:nucleic acid binding"/>
    <property type="evidence" value="ECO:0007669"/>
    <property type="project" value="InterPro"/>
</dbReference>